<organism evidence="2">
    <name type="scientific">Trichophyton rubrum CBS 288.86</name>
    <dbReference type="NCBI Taxonomy" id="1215330"/>
    <lineage>
        <taxon>Eukaryota</taxon>
        <taxon>Fungi</taxon>
        <taxon>Dikarya</taxon>
        <taxon>Ascomycota</taxon>
        <taxon>Pezizomycotina</taxon>
        <taxon>Eurotiomycetes</taxon>
        <taxon>Eurotiomycetidae</taxon>
        <taxon>Onygenales</taxon>
        <taxon>Arthrodermataceae</taxon>
        <taxon>Trichophyton</taxon>
    </lineage>
</organism>
<reference evidence="2" key="1">
    <citation type="submission" date="2014-02" db="EMBL/GenBank/DDBJ databases">
        <title>The Genome Sequence of Trichophyton rubrum (morphotype fischeri) CBS 288.86.</title>
        <authorList>
            <consortium name="The Broad Institute Genomics Platform"/>
            <person name="Cuomo C.A."/>
            <person name="White T.C."/>
            <person name="Graser Y."/>
            <person name="Martinez-Rossi N."/>
            <person name="Heitman J."/>
            <person name="Young S.K."/>
            <person name="Zeng Q."/>
            <person name="Gargeya S."/>
            <person name="Abouelleil A."/>
            <person name="Alvarado L."/>
            <person name="Chapman S.B."/>
            <person name="Gainer-Dewar J."/>
            <person name="Goldberg J."/>
            <person name="Griggs A."/>
            <person name="Gujja S."/>
            <person name="Hansen M."/>
            <person name="Howarth C."/>
            <person name="Imamovic A."/>
            <person name="Larimer J."/>
            <person name="Martinez D."/>
            <person name="Murphy C."/>
            <person name="Pearson M.D."/>
            <person name="Persinoti G."/>
            <person name="Poon T."/>
            <person name="Priest M."/>
            <person name="Roberts A.D."/>
            <person name="Saif S."/>
            <person name="Shea T.D."/>
            <person name="Sykes S.N."/>
            <person name="Wortman J."/>
            <person name="Nusbaum C."/>
            <person name="Birren B."/>
        </authorList>
    </citation>
    <scope>NUCLEOTIDE SEQUENCE [LARGE SCALE GENOMIC DNA]</scope>
    <source>
        <strain evidence="2">CBS 288.86</strain>
    </source>
</reference>
<name>A0A022VNZ0_TRIRU</name>
<protein>
    <submittedName>
        <fullName evidence="2">Uncharacterized protein</fullName>
    </submittedName>
</protein>
<dbReference type="HOGENOM" id="CLU_1908199_0_0_1"/>
<evidence type="ECO:0000313" key="2">
    <source>
        <dbReference type="EMBL" id="EZF48012.1"/>
    </source>
</evidence>
<evidence type="ECO:0000256" key="1">
    <source>
        <dbReference type="SAM" id="MobiDB-lite"/>
    </source>
</evidence>
<dbReference type="EMBL" id="KK207937">
    <property type="protein sequence ID" value="EZF48012.1"/>
    <property type="molecule type" value="Genomic_DNA"/>
</dbReference>
<gene>
    <name evidence="2" type="ORF">H103_08350</name>
</gene>
<feature type="region of interest" description="Disordered" evidence="1">
    <location>
        <begin position="54"/>
        <end position="85"/>
    </location>
</feature>
<dbReference type="AlphaFoldDB" id="A0A022VNZ0"/>
<sequence>MAGEEEASKQASAIGRCLLDGSRRRQRLADRDAAGITAKERSCQYSQLAALQPHSVTIARGRGRRPRDGDPSFVHPELPRPMEARDLTCGDTCKARSATSASAAAPAGVGVFATGAKVTGEASTSRVAFLVTF</sequence>
<accession>A0A022VNZ0</accession>
<dbReference type="Proteomes" id="UP000023758">
    <property type="component" value="Unassembled WGS sequence"/>
</dbReference>
<proteinExistence type="predicted"/>